<dbReference type="PANTHER" id="PTHR18895">
    <property type="entry name" value="HEMK METHYLTRANSFERASE"/>
    <property type="match status" value="1"/>
</dbReference>
<dbReference type="PANTHER" id="PTHR18895:SF74">
    <property type="entry name" value="MTRF1L RELEASE FACTOR GLUTAMINE METHYLTRANSFERASE"/>
    <property type="match status" value="1"/>
</dbReference>
<name>A0A2H0V2H4_9BACT</name>
<evidence type="ECO:0000313" key="7">
    <source>
        <dbReference type="Proteomes" id="UP000228626"/>
    </source>
</evidence>
<keyword evidence="1 6" id="KW-0489">Methyltransferase</keyword>
<reference evidence="7" key="1">
    <citation type="submission" date="2017-09" db="EMBL/GenBank/DDBJ databases">
        <title>Depth-based differentiation of microbial function through sediment-hosted aquifers and enrichment of novel symbionts in the deep terrestrial subsurface.</title>
        <authorList>
            <person name="Probst A.J."/>
            <person name="Ladd B."/>
            <person name="Jarett J.K."/>
            <person name="Geller-Mcgrath D.E."/>
            <person name="Sieber C.M.K."/>
            <person name="Emerson J.B."/>
            <person name="Anantharaman K."/>
            <person name="Thomas B.C."/>
            <person name="Malmstrom R."/>
            <person name="Stieglmeier M."/>
            <person name="Klingl A."/>
            <person name="Woyke T."/>
            <person name="Ryan C.M."/>
            <person name="Banfield J.F."/>
        </authorList>
    </citation>
    <scope>NUCLEOTIDE SEQUENCE [LARGE SCALE GENOMIC DNA]</scope>
</reference>
<keyword evidence="2 6" id="KW-0808">Transferase</keyword>
<sequence>MYSIKEILRAAYNKLNKKNINSAYLDAELLLSFILGKPREYILAHPKINLTKKQIAKYNGLIKQRAKHAPVAYLTNEKEFYGRPFYVDKRVLVPRPETETLIEQVKSEKLKVKSDAIIVDIGTGSGCIIITLAKELENLKSKISNLKFLATDVSPDALAVAKKNVKLHGVDKKIKFLQGNLLEPILKNKDFLIHNSEFFILANLPYLTLKQIKQSPTIQHEPRLALTAGKDGLKYYRELAKQLQGFRNLLKVSETSNIPISLFAEIGDMQGTEMKKIFSFAKNKNIKKDLASHNRLFIAKL</sequence>
<keyword evidence="3" id="KW-0949">S-adenosyl-L-methionine</keyword>
<feature type="domain" description="Methyltransferase" evidence="4">
    <location>
        <begin position="114"/>
        <end position="186"/>
    </location>
</feature>
<dbReference type="Pfam" id="PF13847">
    <property type="entry name" value="Methyltransf_31"/>
    <property type="match status" value="1"/>
</dbReference>
<dbReference type="InterPro" id="IPR040758">
    <property type="entry name" value="PrmC_N"/>
</dbReference>
<dbReference type="Proteomes" id="UP000228626">
    <property type="component" value="Unassembled WGS sequence"/>
</dbReference>
<evidence type="ECO:0000259" key="4">
    <source>
        <dbReference type="Pfam" id="PF13847"/>
    </source>
</evidence>
<comment type="caution">
    <text evidence="6">The sequence shown here is derived from an EMBL/GenBank/DDBJ whole genome shotgun (WGS) entry which is preliminary data.</text>
</comment>
<dbReference type="GO" id="GO:0008276">
    <property type="term" value="F:protein methyltransferase activity"/>
    <property type="evidence" value="ECO:0007669"/>
    <property type="project" value="InterPro"/>
</dbReference>
<proteinExistence type="predicted"/>
<dbReference type="InterPro" id="IPR025714">
    <property type="entry name" value="Methyltranfer_dom"/>
</dbReference>
<evidence type="ECO:0000256" key="3">
    <source>
        <dbReference type="ARBA" id="ARBA00022691"/>
    </source>
</evidence>
<dbReference type="InterPro" id="IPR019874">
    <property type="entry name" value="RF_methyltr_PrmC"/>
</dbReference>
<evidence type="ECO:0000256" key="1">
    <source>
        <dbReference type="ARBA" id="ARBA00022603"/>
    </source>
</evidence>
<feature type="domain" description="Release factor glutamine methyltransferase N-terminal" evidence="5">
    <location>
        <begin position="6"/>
        <end position="75"/>
    </location>
</feature>
<dbReference type="InterPro" id="IPR050320">
    <property type="entry name" value="N5-glutamine_MTase"/>
</dbReference>
<dbReference type="Gene3D" id="1.10.8.10">
    <property type="entry name" value="DNA helicase RuvA subunit, C-terminal domain"/>
    <property type="match status" value="1"/>
</dbReference>
<protein>
    <submittedName>
        <fullName evidence="6">Peptide chain release factor N(5)-glutamine methyltransferase</fullName>
    </submittedName>
</protein>
<dbReference type="NCBIfam" id="TIGR03534">
    <property type="entry name" value="RF_mod_PrmC"/>
    <property type="match status" value="1"/>
</dbReference>
<evidence type="ECO:0000313" key="6">
    <source>
        <dbReference type="EMBL" id="PIR93301.1"/>
    </source>
</evidence>
<gene>
    <name evidence="6" type="primary">prmC</name>
    <name evidence="6" type="ORF">COT99_01460</name>
</gene>
<dbReference type="GO" id="GO:0032259">
    <property type="term" value="P:methylation"/>
    <property type="evidence" value="ECO:0007669"/>
    <property type="project" value="UniProtKB-KW"/>
</dbReference>
<dbReference type="Gene3D" id="3.40.50.150">
    <property type="entry name" value="Vaccinia Virus protein VP39"/>
    <property type="match status" value="1"/>
</dbReference>
<dbReference type="InterPro" id="IPR029063">
    <property type="entry name" value="SAM-dependent_MTases_sf"/>
</dbReference>
<evidence type="ECO:0000256" key="2">
    <source>
        <dbReference type="ARBA" id="ARBA00022679"/>
    </source>
</evidence>
<organism evidence="6 7">
    <name type="scientific">Candidatus Falkowbacteria bacterium CG10_big_fil_rev_8_21_14_0_10_43_10</name>
    <dbReference type="NCBI Taxonomy" id="1974567"/>
    <lineage>
        <taxon>Bacteria</taxon>
        <taxon>Candidatus Falkowiibacteriota</taxon>
    </lineage>
</organism>
<accession>A0A2H0V2H4</accession>
<dbReference type="Pfam" id="PF17827">
    <property type="entry name" value="PrmC_N"/>
    <property type="match status" value="1"/>
</dbReference>
<dbReference type="EMBL" id="PFAR01000018">
    <property type="protein sequence ID" value="PIR93301.1"/>
    <property type="molecule type" value="Genomic_DNA"/>
</dbReference>
<dbReference type="SUPFAM" id="SSF53335">
    <property type="entry name" value="S-adenosyl-L-methionine-dependent methyltransferases"/>
    <property type="match status" value="1"/>
</dbReference>
<dbReference type="NCBIfam" id="TIGR00536">
    <property type="entry name" value="hemK_fam"/>
    <property type="match status" value="1"/>
</dbReference>
<evidence type="ECO:0000259" key="5">
    <source>
        <dbReference type="Pfam" id="PF17827"/>
    </source>
</evidence>
<dbReference type="CDD" id="cd02440">
    <property type="entry name" value="AdoMet_MTases"/>
    <property type="match status" value="1"/>
</dbReference>
<dbReference type="AlphaFoldDB" id="A0A2H0V2H4"/>
<dbReference type="InterPro" id="IPR004556">
    <property type="entry name" value="HemK-like"/>
</dbReference>